<feature type="compositionally biased region" description="Polar residues" evidence="9">
    <location>
        <begin position="288"/>
        <end position="302"/>
    </location>
</feature>
<dbReference type="Proteomes" id="UP000827892">
    <property type="component" value="Chromosome IV"/>
</dbReference>
<evidence type="ECO:0000256" key="6">
    <source>
        <dbReference type="ARBA" id="ARBA00023163"/>
    </source>
</evidence>
<feature type="compositionally biased region" description="Polar residues" evidence="9">
    <location>
        <begin position="218"/>
        <end position="235"/>
    </location>
</feature>
<evidence type="ECO:0000259" key="10">
    <source>
        <dbReference type="PROSITE" id="PS50114"/>
    </source>
</evidence>
<proteinExistence type="predicted"/>
<feature type="compositionally biased region" description="Basic and acidic residues" evidence="9">
    <location>
        <begin position="1"/>
        <end position="34"/>
    </location>
</feature>
<name>A0AAE9AEI5_CAEBR</name>
<comment type="subcellular location">
    <subcellularLocation>
        <location evidence="1">Nucleus</location>
    </subcellularLocation>
</comment>
<feature type="region of interest" description="Disordered" evidence="9">
    <location>
        <begin position="1"/>
        <end position="36"/>
    </location>
</feature>
<keyword evidence="2" id="KW-0479">Metal-binding</keyword>
<feature type="compositionally biased region" description="Polar residues" evidence="9">
    <location>
        <begin position="318"/>
        <end position="338"/>
    </location>
</feature>
<evidence type="ECO:0000256" key="7">
    <source>
        <dbReference type="ARBA" id="ARBA00023242"/>
    </source>
</evidence>
<feature type="region of interest" description="Disordered" evidence="9">
    <location>
        <begin position="216"/>
        <end position="235"/>
    </location>
</feature>
<dbReference type="GO" id="GO:0008270">
    <property type="term" value="F:zinc ion binding"/>
    <property type="evidence" value="ECO:0007669"/>
    <property type="project" value="UniProtKB-KW"/>
</dbReference>
<reference evidence="11 12" key="1">
    <citation type="submission" date="2022-05" db="EMBL/GenBank/DDBJ databases">
        <title>Chromosome-level reference genomes for two strains of Caenorhabditis briggsae: an improved platform for comparative genomics.</title>
        <authorList>
            <person name="Stevens L."/>
            <person name="Andersen E.C."/>
        </authorList>
    </citation>
    <scope>NUCLEOTIDE SEQUENCE [LARGE SCALE GENOMIC DNA]</scope>
    <source>
        <strain evidence="11">QX1410_ONT</strain>
        <tissue evidence="11">Whole-organism</tissue>
    </source>
</reference>
<feature type="compositionally biased region" description="Polar residues" evidence="9">
    <location>
        <begin position="346"/>
        <end position="366"/>
    </location>
</feature>
<dbReference type="Gene3D" id="3.30.50.10">
    <property type="entry name" value="Erythroid Transcription Factor GATA-1, subunit A"/>
    <property type="match status" value="2"/>
</dbReference>
<feature type="region of interest" description="Disordered" evidence="9">
    <location>
        <begin position="288"/>
        <end position="369"/>
    </location>
</feature>
<feature type="region of interest" description="Disordered" evidence="9">
    <location>
        <begin position="123"/>
        <end position="144"/>
    </location>
</feature>
<dbReference type="RefSeq" id="XP_002632480.2">
    <property type="nucleotide sequence ID" value="XM_002632434.2"/>
</dbReference>
<dbReference type="PROSITE" id="PS00344">
    <property type="entry name" value="GATA_ZN_FINGER_1"/>
    <property type="match status" value="2"/>
</dbReference>
<evidence type="ECO:0000256" key="1">
    <source>
        <dbReference type="ARBA" id="ARBA00004123"/>
    </source>
</evidence>
<dbReference type="Pfam" id="PF00320">
    <property type="entry name" value="GATA"/>
    <property type="match status" value="2"/>
</dbReference>
<dbReference type="PANTHER" id="PTHR10071">
    <property type="entry name" value="TRANSCRIPTION FACTOR GATA FAMILY MEMBER"/>
    <property type="match status" value="1"/>
</dbReference>
<accession>A0AAE9AEI5</accession>
<keyword evidence="3 8" id="KW-0863">Zinc-finger</keyword>
<evidence type="ECO:0000256" key="8">
    <source>
        <dbReference type="PROSITE-ProRule" id="PRU00094"/>
    </source>
</evidence>
<dbReference type="GO" id="GO:0003700">
    <property type="term" value="F:DNA-binding transcription factor activity"/>
    <property type="evidence" value="ECO:0007669"/>
    <property type="project" value="InterPro"/>
</dbReference>
<evidence type="ECO:0000313" key="11">
    <source>
        <dbReference type="EMBL" id="ULT93226.1"/>
    </source>
</evidence>
<sequence>MILKSHEAKMNDTEYTERSDKEIRQNEAKPEIKSSIDGPQAQYPILQMMPAMMFVGTNAVTLPNPIANLQMDLMNQIKIDLMSLAMSSPLFWNFPDLAATQNMEQQYPTPIWTPHDTVPINQEASEEKEEDVKENEAPQFTNFPANTRSMCQLDQNEPTPSKSESKQCSNCSITKSCQWRNVTSSEGILCNACFVYERKYKKSRPMKAIQHYKKRTNDFPSSPATKLAQGPSTPCKTPATRLAMESLSSFPATQFASATSTPKRRAMDPLSLLASPTPATQSYTEALPTSATQLVQDPATSTPKRRAMDPLSLLASPTPGTVAQAPTTPRMSRPSPATQLAMEASPTPSKLVQDPTTPVAPNSATPKRSYRRKLLEESQKCSNCSIINSCRWRNVKSKESTLCNACFVYRRYIKKDRPTSAIESYKSRINEM</sequence>
<organism evidence="11 12">
    <name type="scientific">Caenorhabditis briggsae</name>
    <dbReference type="NCBI Taxonomy" id="6238"/>
    <lineage>
        <taxon>Eukaryota</taxon>
        <taxon>Metazoa</taxon>
        <taxon>Ecdysozoa</taxon>
        <taxon>Nematoda</taxon>
        <taxon>Chromadorea</taxon>
        <taxon>Rhabditida</taxon>
        <taxon>Rhabditina</taxon>
        <taxon>Rhabditomorpha</taxon>
        <taxon>Rhabditoidea</taxon>
        <taxon>Rhabditidae</taxon>
        <taxon>Peloderinae</taxon>
        <taxon>Caenorhabditis</taxon>
    </lineage>
</organism>
<dbReference type="PROSITE" id="PS50114">
    <property type="entry name" value="GATA_ZN_FINGER_2"/>
    <property type="match status" value="2"/>
</dbReference>
<protein>
    <recommendedName>
        <fullName evidence="10">GATA-type domain-containing protein</fullName>
    </recommendedName>
</protein>
<keyword evidence="5" id="KW-0805">Transcription regulation</keyword>
<evidence type="ECO:0000256" key="3">
    <source>
        <dbReference type="ARBA" id="ARBA00022771"/>
    </source>
</evidence>
<feature type="domain" description="GATA-type" evidence="10">
    <location>
        <begin position="162"/>
        <end position="215"/>
    </location>
</feature>
<keyword evidence="6" id="KW-0804">Transcription</keyword>
<dbReference type="GO" id="GO:0006357">
    <property type="term" value="P:regulation of transcription by RNA polymerase II"/>
    <property type="evidence" value="ECO:0007669"/>
    <property type="project" value="InterPro"/>
</dbReference>
<dbReference type="GO" id="GO:0043565">
    <property type="term" value="F:sequence-specific DNA binding"/>
    <property type="evidence" value="ECO:0007669"/>
    <property type="project" value="InterPro"/>
</dbReference>
<dbReference type="InterPro" id="IPR000679">
    <property type="entry name" value="Znf_GATA"/>
</dbReference>
<dbReference type="SMART" id="SM00401">
    <property type="entry name" value="ZnF_GATA"/>
    <property type="match status" value="2"/>
</dbReference>
<dbReference type="SUPFAM" id="SSF57716">
    <property type="entry name" value="Glucocorticoid receptor-like (DNA-binding domain)"/>
    <property type="match status" value="2"/>
</dbReference>
<dbReference type="KEGG" id="cbr:CBG_13715"/>
<feature type="domain" description="GATA-type" evidence="10">
    <location>
        <begin position="375"/>
        <end position="428"/>
    </location>
</feature>
<dbReference type="AlphaFoldDB" id="A0AAE9AEI5"/>
<evidence type="ECO:0000256" key="9">
    <source>
        <dbReference type="SAM" id="MobiDB-lite"/>
    </source>
</evidence>
<dbReference type="InterPro" id="IPR013088">
    <property type="entry name" value="Znf_NHR/GATA"/>
</dbReference>
<dbReference type="InterPro" id="IPR039355">
    <property type="entry name" value="Transcription_factor_GATA"/>
</dbReference>
<gene>
    <name evidence="11" type="ORF">L3Y34_003012</name>
</gene>
<dbReference type="EMBL" id="CP090894">
    <property type="protein sequence ID" value="ULT93226.1"/>
    <property type="molecule type" value="Genomic_DNA"/>
</dbReference>
<keyword evidence="4" id="KW-0862">Zinc</keyword>
<keyword evidence="7" id="KW-0539">Nucleus</keyword>
<evidence type="ECO:0000256" key="4">
    <source>
        <dbReference type="ARBA" id="ARBA00022833"/>
    </source>
</evidence>
<dbReference type="CDD" id="cd00202">
    <property type="entry name" value="ZnF_GATA"/>
    <property type="match status" value="2"/>
</dbReference>
<evidence type="ECO:0000256" key="5">
    <source>
        <dbReference type="ARBA" id="ARBA00023015"/>
    </source>
</evidence>
<evidence type="ECO:0000313" key="12">
    <source>
        <dbReference type="Proteomes" id="UP000827892"/>
    </source>
</evidence>
<dbReference type="PANTHER" id="PTHR10071:SF312">
    <property type="entry name" value="GATA-TYPE DOMAIN-CONTAINING PROTEIN"/>
    <property type="match status" value="1"/>
</dbReference>
<dbReference type="GO" id="GO:0005634">
    <property type="term" value="C:nucleus"/>
    <property type="evidence" value="ECO:0007669"/>
    <property type="project" value="UniProtKB-SubCell"/>
</dbReference>
<evidence type="ECO:0000256" key="2">
    <source>
        <dbReference type="ARBA" id="ARBA00022723"/>
    </source>
</evidence>